<dbReference type="GO" id="GO:0009190">
    <property type="term" value="P:cyclic nucleotide biosynthetic process"/>
    <property type="evidence" value="ECO:0007669"/>
    <property type="project" value="InterPro"/>
</dbReference>
<protein>
    <submittedName>
        <fullName evidence="2">Adenylate/guanylate cyclase domain-containing protein</fullName>
    </submittedName>
</protein>
<dbReference type="InterPro" id="IPR029787">
    <property type="entry name" value="Nucleotide_cyclase"/>
</dbReference>
<dbReference type="GO" id="GO:0004016">
    <property type="term" value="F:adenylate cyclase activity"/>
    <property type="evidence" value="ECO:0007669"/>
    <property type="project" value="UniProtKB-ARBA"/>
</dbReference>
<dbReference type="CDD" id="cd07302">
    <property type="entry name" value="CHD"/>
    <property type="match status" value="1"/>
</dbReference>
<accession>A0A1S9T6Q8</accession>
<proteinExistence type="predicted"/>
<gene>
    <name evidence="2" type="ORF">BW897_31265</name>
</gene>
<dbReference type="GO" id="GO:0035556">
    <property type="term" value="P:intracellular signal transduction"/>
    <property type="evidence" value="ECO:0007669"/>
    <property type="project" value="InterPro"/>
</dbReference>
<dbReference type="SUPFAM" id="SSF55073">
    <property type="entry name" value="Nucleotide cyclase"/>
    <property type="match status" value="1"/>
</dbReference>
<dbReference type="Proteomes" id="UP000190906">
    <property type="component" value="Unassembled WGS sequence"/>
</dbReference>
<dbReference type="AlphaFoldDB" id="A0A1S9T6Q8"/>
<dbReference type="RefSeq" id="WP_078205838.1">
    <property type="nucleotide sequence ID" value="NZ_MUAJ01000081.1"/>
</dbReference>
<sequence length="249" mass="28133">MKSNYKSYEFEKSLERMDAILDSSSLFEDKKTIPKRDDLTYTNGFYVNCTSLFIDLRGSSQLPKVHQKRVLAKIYRAYISEMVALINGSSLCKEINIVGDCVSAIFETPTKSDIDEVFSIAYGMNSIINILNYKLEKRNYKPIKAGIGLAYGRVLMIKAGYNGSGIHDVVWMGDAVNQASKMCGKANKDVSAPIVVTSDIYINLSEQNQSLLQQKLFEDYYYGDVIQIGMNKWLTDKIKEDAARTKSTW</sequence>
<dbReference type="InterPro" id="IPR001054">
    <property type="entry name" value="A/G_cyclase"/>
</dbReference>
<evidence type="ECO:0000259" key="1">
    <source>
        <dbReference type="PROSITE" id="PS50125"/>
    </source>
</evidence>
<evidence type="ECO:0000313" key="2">
    <source>
        <dbReference type="EMBL" id="OOR05716.1"/>
    </source>
</evidence>
<evidence type="ECO:0000313" key="3">
    <source>
        <dbReference type="Proteomes" id="UP000190906"/>
    </source>
</evidence>
<organism evidence="2 3">
    <name type="scientific">Bacillus cereus</name>
    <dbReference type="NCBI Taxonomy" id="1396"/>
    <lineage>
        <taxon>Bacteria</taxon>
        <taxon>Bacillati</taxon>
        <taxon>Bacillota</taxon>
        <taxon>Bacilli</taxon>
        <taxon>Bacillales</taxon>
        <taxon>Bacillaceae</taxon>
        <taxon>Bacillus</taxon>
        <taxon>Bacillus cereus group</taxon>
    </lineage>
</organism>
<feature type="domain" description="Guanylate cyclase" evidence="1">
    <location>
        <begin position="50"/>
        <end position="183"/>
    </location>
</feature>
<dbReference type="PROSITE" id="PS50125">
    <property type="entry name" value="GUANYLATE_CYCLASE_2"/>
    <property type="match status" value="1"/>
</dbReference>
<comment type="caution">
    <text evidence="2">The sequence shown here is derived from an EMBL/GenBank/DDBJ whole genome shotgun (WGS) entry which is preliminary data.</text>
</comment>
<dbReference type="Gene3D" id="3.30.70.1230">
    <property type="entry name" value="Nucleotide cyclase"/>
    <property type="match status" value="1"/>
</dbReference>
<name>A0A1S9T6Q8_BACCE</name>
<dbReference type="EMBL" id="MUAJ01000081">
    <property type="protein sequence ID" value="OOR05716.1"/>
    <property type="molecule type" value="Genomic_DNA"/>
</dbReference>
<reference evidence="2 3" key="1">
    <citation type="submission" date="2017-01" db="EMBL/GenBank/DDBJ databases">
        <title>Bacillus cereus isolates.</title>
        <authorList>
            <person name="Beno S.M."/>
        </authorList>
    </citation>
    <scope>NUCLEOTIDE SEQUENCE [LARGE SCALE GENOMIC DNA]</scope>
    <source>
        <strain evidence="2 3">FSL H8-0485</strain>
    </source>
</reference>
<dbReference type="Pfam" id="PF00211">
    <property type="entry name" value="Guanylate_cyc"/>
    <property type="match status" value="1"/>
</dbReference>